<evidence type="ECO:0000313" key="1">
    <source>
        <dbReference type="EMBL" id="PPQ68296.1"/>
    </source>
</evidence>
<evidence type="ECO:0000313" key="2">
    <source>
        <dbReference type="Proteomes" id="UP000283269"/>
    </source>
</evidence>
<dbReference type="AlphaFoldDB" id="A0A409VQ22"/>
<comment type="caution">
    <text evidence="1">The sequence shown here is derived from an EMBL/GenBank/DDBJ whole genome shotgun (WGS) entry which is preliminary data.</text>
</comment>
<accession>A0A409VQ22</accession>
<proteinExistence type="predicted"/>
<dbReference type="EMBL" id="NHYD01003960">
    <property type="protein sequence ID" value="PPQ68296.1"/>
    <property type="molecule type" value="Genomic_DNA"/>
</dbReference>
<dbReference type="OrthoDB" id="2011702at2759"/>
<protein>
    <recommendedName>
        <fullName evidence="3">Virilizer N-terminal domain-containing protein</fullName>
    </recommendedName>
</protein>
<organism evidence="1 2">
    <name type="scientific">Psilocybe cyanescens</name>
    <dbReference type="NCBI Taxonomy" id="93625"/>
    <lineage>
        <taxon>Eukaryota</taxon>
        <taxon>Fungi</taxon>
        <taxon>Dikarya</taxon>
        <taxon>Basidiomycota</taxon>
        <taxon>Agaricomycotina</taxon>
        <taxon>Agaricomycetes</taxon>
        <taxon>Agaricomycetidae</taxon>
        <taxon>Agaricales</taxon>
        <taxon>Agaricineae</taxon>
        <taxon>Strophariaceae</taxon>
        <taxon>Psilocybe</taxon>
    </lineage>
</organism>
<dbReference type="Proteomes" id="UP000283269">
    <property type="component" value="Unassembled WGS sequence"/>
</dbReference>
<dbReference type="STRING" id="93625.A0A409VQ22"/>
<dbReference type="InParanoid" id="A0A409VQ22"/>
<sequence length="1181" mass="132159">MTRTDRQIGELERISASPSSAFLYELLCPMRLLGWYQIDSRENTAAILFPAPVRVSSIRVFPTGAQPFSQSPEVVALTIPDTFFLDVYFNAYSVQPSQDSQDKRTVKNALAPTRIAYVGGQAEFIVEMGHEYATRLIIFHGEFKSVFVAIYGDDITEKPEASTYEPKSLPVPTSMSISSSVDPANSPNPTLVAEQLLLLLDEPPPSLSVATRLIFSLKPEKYDWDLPGFPDLYAELDVPEDDDLEKLVKSVGRPIRDDISSEAITRFAEKIHDTLGANSSDDAYYTAKLLGISASQQTRFSRILLEHLDLPEVYNEESLDDTTVYCLWDAASNIEIAKYFLEDRNFMLGIEELHTNPRTDKSIQKALKKLLSRLRGWQAFEDALTNPRGDFASSIAFLKDITTTEHSIGCWLECMMTNGALANKLGEVLQNRSLPFPLFQEQQATPSHEEFLTFVRTLFGVSTVLPVLAWADSVGNSPCRERALAVLVLWQGIDGYREIVNHCLLLRQITKRLQWNTREDPPMKGGMFAERLLIGLAKDPQAMLREDLIVTVLELKGPFSCIETEELMEMEKLARVARDGLPSAIEELTYTSVRPFSLRRLRVLRVSMAIIANEISYEDGELEVAKSFWTERSQAILPTLVSILYDISDDLNHHFALQPLPRMNQALTDLLLRAAGDILHIIGRFVMIYPLINRDLRTLTLAIADLYACSDAAISMLSQLSVACLAAQNIRRICPNVLRSLTMPDLHPESGFIAPRIILRTLLNPYLQKAVRDPIHHITQLYDLIDKLVPQNHTSEVSASYWVADVFPKVLTEFKSFCNLLDPETRSVFVQRLVILDNGEIGLGEWLLVEELRELSNALHNLSNPAVDVNYGLVLQYQVFNSLHFCQLLLSSPASMDWALLSLSANEDLSQLFDNCLTLILDSNISALALTRLTRQLAKHASQFSPDVRFNILLLVLRNAETDPSVVDALDFVPSILHSLPSTSISPERLRNEIGRMICTYSDHASSMDADNAEMLLQTLEWLALKEEDVKLTTLVGVSREEFHYLCITLASILSPPRQEAIASVEAKLSIDEDELFPQSKLELADTLTMPLGSVEDLLSPRPFEPSTPKSGNKTPDILGVVISPPTALLRSPAATGLTKTYINNDFRQLRQVSSTRLNTSRLPSTHVDVGINGRSDLSFH</sequence>
<reference evidence="1 2" key="1">
    <citation type="journal article" date="2018" name="Evol. Lett.">
        <title>Horizontal gene cluster transfer increased hallucinogenic mushroom diversity.</title>
        <authorList>
            <person name="Reynolds H.T."/>
            <person name="Vijayakumar V."/>
            <person name="Gluck-Thaler E."/>
            <person name="Korotkin H.B."/>
            <person name="Matheny P.B."/>
            <person name="Slot J.C."/>
        </authorList>
    </citation>
    <scope>NUCLEOTIDE SEQUENCE [LARGE SCALE GENOMIC DNA]</scope>
    <source>
        <strain evidence="1 2">2631</strain>
    </source>
</reference>
<gene>
    <name evidence="1" type="ORF">CVT25_001384</name>
</gene>
<keyword evidence="2" id="KW-1185">Reference proteome</keyword>
<name>A0A409VQ22_PSICY</name>
<evidence type="ECO:0008006" key="3">
    <source>
        <dbReference type="Google" id="ProtNLM"/>
    </source>
</evidence>